<organism evidence="1 2">
    <name type="scientific">Mesorhabditis belari</name>
    <dbReference type="NCBI Taxonomy" id="2138241"/>
    <lineage>
        <taxon>Eukaryota</taxon>
        <taxon>Metazoa</taxon>
        <taxon>Ecdysozoa</taxon>
        <taxon>Nematoda</taxon>
        <taxon>Chromadorea</taxon>
        <taxon>Rhabditida</taxon>
        <taxon>Rhabditina</taxon>
        <taxon>Rhabditomorpha</taxon>
        <taxon>Rhabditoidea</taxon>
        <taxon>Rhabditidae</taxon>
        <taxon>Mesorhabditinae</taxon>
        <taxon>Mesorhabditis</taxon>
    </lineage>
</organism>
<name>A0AAF3FPW1_9BILA</name>
<accession>A0AAF3FPW1</accession>
<protein>
    <submittedName>
        <fullName evidence="2">Uncharacterized protein</fullName>
    </submittedName>
</protein>
<dbReference type="WBParaSite" id="MBELARI_LOCUS8124">
    <property type="protein sequence ID" value="MBELARI_LOCUS8124"/>
    <property type="gene ID" value="MBELARI_LOCUS8124"/>
</dbReference>
<evidence type="ECO:0000313" key="1">
    <source>
        <dbReference type="Proteomes" id="UP000887575"/>
    </source>
</evidence>
<evidence type="ECO:0000313" key="2">
    <source>
        <dbReference type="WBParaSite" id="MBELARI_LOCUS8124"/>
    </source>
</evidence>
<reference evidence="2" key="1">
    <citation type="submission" date="2024-02" db="UniProtKB">
        <authorList>
            <consortium name="WormBaseParasite"/>
        </authorList>
    </citation>
    <scope>IDENTIFICATION</scope>
</reference>
<sequence length="77" mass="8877">MTFNTAKKSNSSLLSDDVSSQAQLIHSKIVSNNWLPFLWTKEDAQQALYIFHNKIRPIIYLTPDQSPKNDQDDELIN</sequence>
<keyword evidence="1" id="KW-1185">Reference proteome</keyword>
<dbReference type="Proteomes" id="UP000887575">
    <property type="component" value="Unassembled WGS sequence"/>
</dbReference>
<proteinExistence type="predicted"/>
<dbReference type="AlphaFoldDB" id="A0AAF3FPW1"/>